<gene>
    <name evidence="4" type="ORF">PPROV_000981600</name>
</gene>
<evidence type="ECO:0000259" key="3">
    <source>
        <dbReference type="PROSITE" id="PS50250"/>
    </source>
</evidence>
<dbReference type="GO" id="GO:0008541">
    <property type="term" value="C:proteasome regulatory particle, lid subcomplex"/>
    <property type="evidence" value="ECO:0007669"/>
    <property type="project" value="TreeGrafter"/>
</dbReference>
<dbReference type="InterPro" id="IPR035298">
    <property type="entry name" value="PSMD13"/>
</dbReference>
<sequence>MASSSASAAAARTYIESTSGKYPALADSLNALLDLYDKKLWHQLTLETETLLAEPAFTSCPSDVQIDLYQSFIKDFAYKLSSLKLAQITAVLSQQHAQTEPRSAIAFLQSVIALLQESKEPPVALAAPILYLRMQIASLHLRAGDERKCKELVEAGQAQLAAMEDVDASVHAAVHHVASLYHKVKQNFAEFYSSSMSYLSYVTTDALPDDACLGLAVDLSLAALLGEGVYGIAELINHPVLRYLHNTPSAWLVDMVQVFQEGDLHAYDALCTKHAAALNAQPLLVSHASKLREKITVMCLMSLLFSLPADSRCVSLSVIAERTKLDTAGVERLLMKALSAKLIEGEIDGVSSAVTVTWVQPRALTLSQVRALRNRLDAWIGKLEHTLMSIPEARVPGGDVLLGV</sequence>
<comment type="similarity">
    <text evidence="1">Belongs to the proteasome subunit S11 family.</text>
</comment>
<dbReference type="PROSITE" id="PS50250">
    <property type="entry name" value="PCI"/>
    <property type="match status" value="1"/>
</dbReference>
<dbReference type="InterPro" id="IPR000717">
    <property type="entry name" value="PCI_dom"/>
</dbReference>
<evidence type="ECO:0000313" key="4">
    <source>
        <dbReference type="EMBL" id="GHP11086.1"/>
    </source>
</evidence>
<protein>
    <recommendedName>
        <fullName evidence="3">PCI domain-containing protein</fullName>
    </recommendedName>
</protein>
<dbReference type="OrthoDB" id="1093at2759"/>
<name>A0A830HUE9_9CHLO</name>
<evidence type="ECO:0000256" key="2">
    <source>
        <dbReference type="ARBA" id="ARBA00022942"/>
    </source>
</evidence>
<keyword evidence="5" id="KW-1185">Reference proteome</keyword>
<dbReference type="PANTHER" id="PTHR10539:SF0">
    <property type="entry name" value="26S PROTEASOME NON-ATPASE REGULATORY SUBUNIT 13"/>
    <property type="match status" value="1"/>
</dbReference>
<dbReference type="InterPro" id="IPR054179">
    <property type="entry name" value="PSD13_N"/>
</dbReference>
<dbReference type="Gene3D" id="1.25.40.570">
    <property type="match status" value="1"/>
</dbReference>
<accession>A0A830HUE9</accession>
<feature type="domain" description="PCI" evidence="3">
    <location>
        <begin position="190"/>
        <end position="361"/>
    </location>
</feature>
<reference evidence="4" key="1">
    <citation type="submission" date="2020-10" db="EMBL/GenBank/DDBJ databases">
        <title>Unveiling of a novel bifunctional photoreceptor, Dualchrome1, isolated from a cosmopolitan green alga.</title>
        <authorList>
            <person name="Suzuki S."/>
            <person name="Kawachi M."/>
        </authorList>
    </citation>
    <scope>NUCLEOTIDE SEQUENCE</scope>
    <source>
        <strain evidence="4">NIES 2893</strain>
    </source>
</reference>
<keyword evidence="2" id="KW-0647">Proteasome</keyword>
<dbReference type="GO" id="GO:0005198">
    <property type="term" value="F:structural molecule activity"/>
    <property type="evidence" value="ECO:0007669"/>
    <property type="project" value="TreeGrafter"/>
</dbReference>
<dbReference type="SUPFAM" id="SSF46785">
    <property type="entry name" value="Winged helix' DNA-binding domain"/>
    <property type="match status" value="1"/>
</dbReference>
<dbReference type="PANTHER" id="PTHR10539">
    <property type="entry name" value="26S PROTEASOME NON-ATPASE REGULATORY SUBUNIT 13"/>
    <property type="match status" value="1"/>
</dbReference>
<comment type="caution">
    <text evidence="4">The sequence shown here is derived from an EMBL/GenBank/DDBJ whole genome shotgun (WGS) entry which is preliminary data.</text>
</comment>
<evidence type="ECO:0000313" key="5">
    <source>
        <dbReference type="Proteomes" id="UP000660262"/>
    </source>
</evidence>
<dbReference type="Pfam" id="PF22037">
    <property type="entry name" value="PSD13_N"/>
    <property type="match status" value="1"/>
</dbReference>
<dbReference type="GO" id="GO:0006511">
    <property type="term" value="P:ubiquitin-dependent protein catabolic process"/>
    <property type="evidence" value="ECO:0007669"/>
    <property type="project" value="TreeGrafter"/>
</dbReference>
<organism evidence="4 5">
    <name type="scientific">Pycnococcus provasolii</name>
    <dbReference type="NCBI Taxonomy" id="41880"/>
    <lineage>
        <taxon>Eukaryota</taxon>
        <taxon>Viridiplantae</taxon>
        <taxon>Chlorophyta</taxon>
        <taxon>Pseudoscourfieldiophyceae</taxon>
        <taxon>Pseudoscourfieldiales</taxon>
        <taxon>Pycnococcaceae</taxon>
        <taxon>Pycnococcus</taxon>
    </lineage>
</organism>
<dbReference type="Proteomes" id="UP000660262">
    <property type="component" value="Unassembled WGS sequence"/>
</dbReference>
<dbReference type="AlphaFoldDB" id="A0A830HUE9"/>
<dbReference type="Pfam" id="PF01399">
    <property type="entry name" value="PCI"/>
    <property type="match status" value="1"/>
</dbReference>
<proteinExistence type="inferred from homology"/>
<dbReference type="SMART" id="SM00088">
    <property type="entry name" value="PINT"/>
    <property type="match status" value="1"/>
</dbReference>
<dbReference type="InterPro" id="IPR036390">
    <property type="entry name" value="WH_DNA-bd_sf"/>
</dbReference>
<dbReference type="EMBL" id="BNJQ01000032">
    <property type="protein sequence ID" value="GHP11086.1"/>
    <property type="molecule type" value="Genomic_DNA"/>
</dbReference>
<dbReference type="GO" id="GO:0005829">
    <property type="term" value="C:cytosol"/>
    <property type="evidence" value="ECO:0007669"/>
    <property type="project" value="TreeGrafter"/>
</dbReference>
<evidence type="ECO:0000256" key="1">
    <source>
        <dbReference type="ARBA" id="ARBA00006207"/>
    </source>
</evidence>
<dbReference type="GO" id="GO:0005634">
    <property type="term" value="C:nucleus"/>
    <property type="evidence" value="ECO:0007669"/>
    <property type="project" value="TreeGrafter"/>
</dbReference>